<protein>
    <submittedName>
        <fullName evidence="1">Uncharacterized protein</fullName>
    </submittedName>
</protein>
<dbReference type="AlphaFoldDB" id="E1L9F3"/>
<dbReference type="Proteomes" id="UP000005942">
    <property type="component" value="Unassembled WGS sequence"/>
</dbReference>
<reference evidence="1 2" key="1">
    <citation type="submission" date="2010-08" db="EMBL/GenBank/DDBJ databases">
        <authorList>
            <person name="Durkin A.S."/>
            <person name="Madupu R."/>
            <person name="Torralba M."/>
            <person name="Gillis M."/>
            <person name="Methe B."/>
            <person name="Sutton G."/>
            <person name="Nelson K.E."/>
        </authorList>
    </citation>
    <scope>NUCLEOTIDE SEQUENCE [LARGE SCALE GENOMIC DNA]</scope>
    <source>
        <strain evidence="1 2">ACS-134-V-Col7a</strain>
    </source>
</reference>
<comment type="caution">
    <text evidence="1">The sequence shown here is derived from an EMBL/GenBank/DDBJ whole genome shotgun (WGS) entry which is preliminary data.</text>
</comment>
<proteinExistence type="predicted"/>
<accession>E1L9F3</accession>
<gene>
    <name evidence="1" type="ORF">HMPREF9684_0759</name>
</gene>
<name>E1L9F3_9FIRM</name>
<evidence type="ECO:0000313" key="2">
    <source>
        <dbReference type="Proteomes" id="UP000005942"/>
    </source>
</evidence>
<evidence type="ECO:0000313" key="1">
    <source>
        <dbReference type="EMBL" id="EFL58767.1"/>
    </source>
</evidence>
<dbReference type="EMBL" id="AEDS01000006">
    <property type="protein sequence ID" value="EFL58767.1"/>
    <property type="molecule type" value="Genomic_DNA"/>
</dbReference>
<sequence>MSLPTRIVLQSEFNNFFTSVPAWMKQLSNTFLLPYSNGYRVVDPNIIIQEVSGSSVSGDWKLLGAYNTTPTPGGYTLHVFGIEAGAHISVNRTVVKFVGYQNQL</sequence>
<organism evidence="1 2">
    <name type="scientific">Veillonella atypica ACS-134-V-Col7a</name>
    <dbReference type="NCBI Taxonomy" id="866778"/>
    <lineage>
        <taxon>Bacteria</taxon>
        <taxon>Bacillati</taxon>
        <taxon>Bacillota</taxon>
        <taxon>Negativicutes</taxon>
        <taxon>Veillonellales</taxon>
        <taxon>Veillonellaceae</taxon>
        <taxon>Veillonella</taxon>
    </lineage>
</organism>